<dbReference type="KEGG" id="dsa:Desal_0234"/>
<evidence type="ECO:0000313" key="3">
    <source>
        <dbReference type="EMBL" id="ACS78301.1"/>
    </source>
</evidence>
<evidence type="ECO:0000313" key="4">
    <source>
        <dbReference type="Proteomes" id="UP000002601"/>
    </source>
</evidence>
<dbReference type="EMBL" id="CP001649">
    <property type="protein sequence ID" value="ACS78301.1"/>
    <property type="molecule type" value="Genomic_DNA"/>
</dbReference>
<evidence type="ECO:0000256" key="2">
    <source>
        <dbReference type="SAM" id="MobiDB-lite"/>
    </source>
</evidence>
<dbReference type="Proteomes" id="UP000002601">
    <property type="component" value="Chromosome"/>
</dbReference>
<feature type="region of interest" description="Disordered" evidence="2">
    <location>
        <begin position="195"/>
        <end position="228"/>
    </location>
</feature>
<dbReference type="eggNOG" id="ENOG5032DER">
    <property type="taxonomic scope" value="Bacteria"/>
</dbReference>
<dbReference type="Gene3D" id="1.20.1170.10">
    <property type="match status" value="1"/>
</dbReference>
<sequence length="228" mass="24014">MSEARKTFPMSTFVSYIKGGESNNSVQELLGYMTQKDIDAEFEPFAAALAKAWIYEQHPELAKMKTGQVTGLGDNVSVGALPGDVMTQVDAIFGKLAEYRSTITEQAAKVQDLETKLAAAEGKLGETEKAMAEYKGKCEAFEAAGKDEGDKVIVTSQEKVEEYIGKVDELLKMIEDVKKHGVVTVAAGAVAEGAAPAAGGDSAGAPETGGAPAEDFGFGSDPFGDDSW</sequence>
<name>C6BVT7_MARSD</name>
<dbReference type="AlphaFoldDB" id="C6BVT7"/>
<feature type="compositionally biased region" description="Low complexity" evidence="2">
    <location>
        <begin position="195"/>
        <end position="222"/>
    </location>
</feature>
<keyword evidence="1" id="KW-0175">Coiled coil</keyword>
<feature type="coiled-coil region" evidence="1">
    <location>
        <begin position="96"/>
        <end position="137"/>
    </location>
</feature>
<dbReference type="STRING" id="526222.Desal_0234"/>
<evidence type="ECO:0000256" key="1">
    <source>
        <dbReference type="SAM" id="Coils"/>
    </source>
</evidence>
<dbReference type="HOGENOM" id="CLU_1223127_0_0_7"/>
<protein>
    <submittedName>
        <fullName evidence="3">Uncharacterized protein</fullName>
    </submittedName>
</protein>
<keyword evidence="4" id="KW-1185">Reference proteome</keyword>
<dbReference type="RefSeq" id="WP_012765827.1">
    <property type="nucleotide sequence ID" value="NC_012881.1"/>
</dbReference>
<reference evidence="3 4" key="1">
    <citation type="submission" date="2009-06" db="EMBL/GenBank/DDBJ databases">
        <title>Complete sequence of Desulfovibrio salexigens DSM 2638.</title>
        <authorList>
            <consortium name="US DOE Joint Genome Institute"/>
            <person name="Lucas S."/>
            <person name="Copeland A."/>
            <person name="Lapidus A."/>
            <person name="Glavina del Rio T."/>
            <person name="Tice H."/>
            <person name="Bruce D."/>
            <person name="Goodwin L."/>
            <person name="Pitluck S."/>
            <person name="Munk A.C."/>
            <person name="Brettin T."/>
            <person name="Detter J.C."/>
            <person name="Han C."/>
            <person name="Tapia R."/>
            <person name="Larimer F."/>
            <person name="Land M."/>
            <person name="Hauser L."/>
            <person name="Kyrpides N."/>
            <person name="Anderson I."/>
            <person name="Wall J.D."/>
            <person name="Arkin A.P."/>
            <person name="Dehal P."/>
            <person name="Chivian D."/>
            <person name="Giles B."/>
            <person name="Hazen T.C."/>
        </authorList>
    </citation>
    <scope>NUCLEOTIDE SEQUENCE [LARGE SCALE GENOMIC DNA]</scope>
    <source>
        <strain evidence="4">ATCC 14822 / DSM 2638 / NCIMB 8403 / VKM B-1763</strain>
    </source>
</reference>
<gene>
    <name evidence="3" type="ordered locus">Desal_0234</name>
</gene>
<dbReference type="OrthoDB" id="5456515at2"/>
<organism evidence="3 4">
    <name type="scientific">Maridesulfovibrio salexigens (strain ATCC 14822 / DSM 2638 / NCIMB 8403 / VKM B-1763)</name>
    <name type="common">Desulfovibrio salexigens</name>
    <dbReference type="NCBI Taxonomy" id="526222"/>
    <lineage>
        <taxon>Bacteria</taxon>
        <taxon>Pseudomonadati</taxon>
        <taxon>Thermodesulfobacteriota</taxon>
        <taxon>Desulfovibrionia</taxon>
        <taxon>Desulfovibrionales</taxon>
        <taxon>Desulfovibrionaceae</taxon>
        <taxon>Maridesulfovibrio</taxon>
    </lineage>
</organism>
<proteinExistence type="predicted"/>
<accession>C6BVT7</accession>